<feature type="region of interest" description="Disordered" evidence="1">
    <location>
        <begin position="43"/>
        <end position="81"/>
    </location>
</feature>
<feature type="compositionally biased region" description="Polar residues" evidence="1">
    <location>
        <begin position="53"/>
        <end position="72"/>
    </location>
</feature>
<proteinExistence type="predicted"/>
<gene>
    <name evidence="3" type="ORF">g.27968</name>
    <name evidence="4" type="ORF">g.27970</name>
    <name evidence="5" type="ORF">g.27972</name>
</gene>
<organism evidence="4">
    <name type="scientific">Cuerna arida</name>
    <dbReference type="NCBI Taxonomy" id="1464854"/>
    <lineage>
        <taxon>Eukaryota</taxon>
        <taxon>Metazoa</taxon>
        <taxon>Ecdysozoa</taxon>
        <taxon>Arthropoda</taxon>
        <taxon>Hexapoda</taxon>
        <taxon>Insecta</taxon>
        <taxon>Pterygota</taxon>
        <taxon>Neoptera</taxon>
        <taxon>Paraneoptera</taxon>
        <taxon>Hemiptera</taxon>
        <taxon>Auchenorrhyncha</taxon>
        <taxon>Membracoidea</taxon>
        <taxon>Cicadellidae</taxon>
        <taxon>Cicadellinae</taxon>
        <taxon>Proconiini</taxon>
        <taxon>Cuerna</taxon>
    </lineage>
</organism>
<reference evidence="4" key="1">
    <citation type="submission" date="2015-11" db="EMBL/GenBank/DDBJ databases">
        <title>De novo transcriptome assembly of four potential Pierce s Disease insect vectors from Arizona vineyards.</title>
        <authorList>
            <person name="Tassone E.E."/>
        </authorList>
    </citation>
    <scope>NUCLEOTIDE SEQUENCE</scope>
</reference>
<sequence>MGNKQKVGSRRKVYKKKCVRRSIVQNASVEHITTTFSDVSTPTHNPTIGIHSNEPSTSVVTSRPSISEVSSEGNKESSRKYKVKDNDSYYKEHIMQNMVHDILDIYKFFECIRDFVVCKYCQHNLTFERNVVEGLAIKCKVLCHNCNENITFENCSKIVDDSTKQTYYDVNLRLVNGLRSIGKGQTAGKMLCGILNISAPPTNYKKHESKLLRTIEELSRDSMKKAAKEAVDINKSSDLCVAVDGTWQKRGHVSLNGVLSVTSVDTGKVLDVSILSKYCNCPEKSKNIHKESCTANYSGTSGGMEVSGAVEVFSRSQELYGVRYLVYLGDGDSKAFAAVNEKIIYGNGVEVSKLECIGHVEK</sequence>
<dbReference type="AlphaFoldDB" id="A0A1B6FLX7"/>
<dbReference type="InterPro" id="IPR049012">
    <property type="entry name" value="Mutator_transp_dom"/>
</dbReference>
<feature type="domain" description="Mutator-like transposase" evidence="2">
    <location>
        <begin position="107"/>
        <end position="362"/>
    </location>
</feature>
<name>A0A1B6FLX7_9HEMI</name>
<evidence type="ECO:0000313" key="3">
    <source>
        <dbReference type="EMBL" id="JAS39461.1"/>
    </source>
</evidence>
<dbReference type="Pfam" id="PF20700">
    <property type="entry name" value="Mutator"/>
    <property type="match status" value="1"/>
</dbReference>
<dbReference type="EMBL" id="GECZ01030308">
    <property type="protein sequence ID" value="JAS39461.1"/>
    <property type="molecule type" value="Transcribed_RNA"/>
</dbReference>
<accession>A0A1B6FLX7</accession>
<protein>
    <recommendedName>
        <fullName evidence="2">Mutator-like transposase domain-containing protein</fullName>
    </recommendedName>
</protein>
<dbReference type="EMBL" id="GECZ01018766">
    <property type="protein sequence ID" value="JAS51003.1"/>
    <property type="molecule type" value="Transcribed_RNA"/>
</dbReference>
<evidence type="ECO:0000259" key="2">
    <source>
        <dbReference type="Pfam" id="PF20700"/>
    </source>
</evidence>
<evidence type="ECO:0000313" key="5">
    <source>
        <dbReference type="EMBL" id="JAS60957.1"/>
    </source>
</evidence>
<dbReference type="EMBL" id="GECZ01008812">
    <property type="protein sequence ID" value="JAS60957.1"/>
    <property type="molecule type" value="Transcribed_RNA"/>
</dbReference>
<evidence type="ECO:0000256" key="1">
    <source>
        <dbReference type="SAM" id="MobiDB-lite"/>
    </source>
</evidence>
<evidence type="ECO:0000313" key="4">
    <source>
        <dbReference type="EMBL" id="JAS51003.1"/>
    </source>
</evidence>